<dbReference type="Proteomes" id="UP001277471">
    <property type="component" value="Unassembled WGS sequence"/>
</dbReference>
<evidence type="ECO:0000313" key="2">
    <source>
        <dbReference type="Proteomes" id="UP001277471"/>
    </source>
</evidence>
<accession>A0ABU4P4Q3</accession>
<evidence type="ECO:0000313" key="1">
    <source>
        <dbReference type="EMBL" id="MDX5952249.1"/>
    </source>
</evidence>
<name>A0ABU4P4Q3_AZOBR</name>
<dbReference type="GeneID" id="56451229"/>
<proteinExistence type="predicted"/>
<protein>
    <recommendedName>
        <fullName evidence="3">Lipoprotein</fullName>
    </recommendedName>
</protein>
<dbReference type="PROSITE" id="PS51257">
    <property type="entry name" value="PROKAR_LIPOPROTEIN"/>
    <property type="match status" value="1"/>
</dbReference>
<gene>
    <name evidence="1" type="ORF">SIM66_13735</name>
</gene>
<evidence type="ECO:0008006" key="3">
    <source>
        <dbReference type="Google" id="ProtNLM"/>
    </source>
</evidence>
<dbReference type="RefSeq" id="WP_175424482.1">
    <property type="nucleotide sequence ID" value="NZ_CP012915.1"/>
</dbReference>
<sequence length="109" mass="11696">MKTIAAIIGTLTQLFIAALLLALTACGDDGGARRADYGIGYGIGYGGSGPVYTLGGGLPAYRLEPRTYWNYPDYSGTGPMIELASRPSDRPRNLMLRKIRLKGPARPFT</sequence>
<dbReference type="EMBL" id="JAWXYC010000003">
    <property type="protein sequence ID" value="MDX5952249.1"/>
    <property type="molecule type" value="Genomic_DNA"/>
</dbReference>
<keyword evidence="2" id="KW-1185">Reference proteome</keyword>
<organism evidence="1 2">
    <name type="scientific">Azospirillum brasilense</name>
    <dbReference type="NCBI Taxonomy" id="192"/>
    <lineage>
        <taxon>Bacteria</taxon>
        <taxon>Pseudomonadati</taxon>
        <taxon>Pseudomonadota</taxon>
        <taxon>Alphaproteobacteria</taxon>
        <taxon>Rhodospirillales</taxon>
        <taxon>Azospirillaceae</taxon>
        <taxon>Azospirillum</taxon>
    </lineage>
</organism>
<reference evidence="1 2" key="1">
    <citation type="submission" date="2023-11" db="EMBL/GenBank/DDBJ databases">
        <title>MicrobeMod: A computational toolkit for identifying prokaryotic methylation and restriction-modification with nanopore sequencing.</title>
        <authorList>
            <person name="Crits-Christoph A."/>
            <person name="Kang S.C."/>
            <person name="Lee H."/>
            <person name="Ostrov N."/>
        </authorList>
    </citation>
    <scope>NUCLEOTIDE SEQUENCE [LARGE SCALE GENOMIC DNA]</scope>
    <source>
        <strain evidence="1 2">ATCC 29145</strain>
    </source>
</reference>
<comment type="caution">
    <text evidence="1">The sequence shown here is derived from an EMBL/GenBank/DDBJ whole genome shotgun (WGS) entry which is preliminary data.</text>
</comment>